<dbReference type="InterPro" id="IPR046450">
    <property type="entry name" value="PA_dom_sf"/>
</dbReference>
<proteinExistence type="predicted"/>
<organism evidence="23 24">
    <name type="scientific">Sandaracinomonas limnophila</name>
    <dbReference type="NCBI Taxonomy" id="1862386"/>
    <lineage>
        <taxon>Bacteria</taxon>
        <taxon>Pseudomonadati</taxon>
        <taxon>Bacteroidota</taxon>
        <taxon>Cytophagia</taxon>
        <taxon>Cytophagales</taxon>
        <taxon>Flectobacillaceae</taxon>
        <taxon>Sandaracinomonas</taxon>
    </lineage>
</organism>
<evidence type="ECO:0000256" key="11">
    <source>
        <dbReference type="ARBA" id="ARBA00022801"/>
    </source>
</evidence>
<evidence type="ECO:0000256" key="14">
    <source>
        <dbReference type="ARBA" id="ARBA00023034"/>
    </source>
</evidence>
<evidence type="ECO:0000256" key="4">
    <source>
        <dbReference type="ARBA" id="ARBA00004613"/>
    </source>
</evidence>
<sequence>MKNSNLLRSATFLAIILIASSFTPIPFIGEESLESVFKRIKNEVESNSQAYDNLGNACKTLGHRLTGSLNGKKAEEYAYNLFKKYGFRDTKYQGFQVEAWARDTVTLQIGPPKSDNIKDVKVVSLAMTPVEANINGSIIDAGNGLDEDFEKIKNDVTGKIVLMNIGLLDAKPGQKNLHRSEKTALAIKNGAIGVIFANTVKGEVLLTGTASVTGNLISIPAVCVSLESGMEIRNWLQSQPKLLAMIEMHNVSKPIKARNVVATLKGENSKLKHEKIVIGGHLDSWDLAQGAIDNGLGSFSVIDIARTFKALGLKSKRTIEFVAFMGEEEGLLGSKAYIERAKKTGELEDVVYMINLDMTNNVYGFNAGGRNELLQLFKDLGDKVKAIDPEFGNQITNAAGLHSDNQSFLLEGIPAGTPNGKLEKGVLDCYHANCDGFSLVNKKEMENTVKYTAMLLYGVANTANFPAKKLDFYSTKDFFIKQNLRRELELGNEWRWGND</sequence>
<dbReference type="InterPro" id="IPR003137">
    <property type="entry name" value="PA_domain"/>
</dbReference>
<keyword evidence="14" id="KW-0333">Golgi apparatus</keyword>
<dbReference type="GO" id="GO:0005764">
    <property type="term" value="C:lysosome"/>
    <property type="evidence" value="ECO:0007669"/>
    <property type="project" value="UniProtKB-SubCell"/>
</dbReference>
<dbReference type="Gene3D" id="3.50.30.30">
    <property type="match status" value="1"/>
</dbReference>
<protein>
    <recommendedName>
        <fullName evidence="5">Carboxypeptidase Q</fullName>
    </recommendedName>
    <alternativeName>
        <fullName evidence="20">Plasma glutamate carboxypeptidase</fullName>
    </alternativeName>
</protein>
<keyword evidence="9" id="KW-0479">Metal-binding</keyword>
<keyword evidence="7" id="KW-0121">Carboxypeptidase</keyword>
<dbReference type="SUPFAM" id="SSF52025">
    <property type="entry name" value="PA domain"/>
    <property type="match status" value="1"/>
</dbReference>
<evidence type="ECO:0000256" key="10">
    <source>
        <dbReference type="ARBA" id="ARBA00022729"/>
    </source>
</evidence>
<evidence type="ECO:0000259" key="21">
    <source>
        <dbReference type="Pfam" id="PF02225"/>
    </source>
</evidence>
<dbReference type="Pfam" id="PF04389">
    <property type="entry name" value="Peptidase_M28"/>
    <property type="match status" value="1"/>
</dbReference>
<evidence type="ECO:0000256" key="1">
    <source>
        <dbReference type="ARBA" id="ARBA00004240"/>
    </source>
</evidence>
<dbReference type="GO" id="GO:0006508">
    <property type="term" value="P:proteolysis"/>
    <property type="evidence" value="ECO:0007669"/>
    <property type="project" value="UniProtKB-KW"/>
</dbReference>
<evidence type="ECO:0000256" key="2">
    <source>
        <dbReference type="ARBA" id="ARBA00004371"/>
    </source>
</evidence>
<evidence type="ECO:0000256" key="16">
    <source>
        <dbReference type="ARBA" id="ARBA00023145"/>
    </source>
</evidence>
<dbReference type="Gene3D" id="3.40.630.10">
    <property type="entry name" value="Zn peptidases"/>
    <property type="match status" value="1"/>
</dbReference>
<evidence type="ECO:0000256" key="13">
    <source>
        <dbReference type="ARBA" id="ARBA00022833"/>
    </source>
</evidence>
<dbReference type="RefSeq" id="WP_127802808.1">
    <property type="nucleotide sequence ID" value="NZ_SACY01000002.1"/>
</dbReference>
<evidence type="ECO:0000256" key="9">
    <source>
        <dbReference type="ARBA" id="ARBA00022723"/>
    </source>
</evidence>
<evidence type="ECO:0000256" key="12">
    <source>
        <dbReference type="ARBA" id="ARBA00022824"/>
    </source>
</evidence>
<keyword evidence="15" id="KW-0482">Metalloprotease</keyword>
<keyword evidence="17" id="KW-0325">Glycoprotein</keyword>
<evidence type="ECO:0000256" key="7">
    <source>
        <dbReference type="ARBA" id="ARBA00022645"/>
    </source>
</evidence>
<gene>
    <name evidence="23" type="ORF">EOJ36_04355</name>
</gene>
<comment type="subunit">
    <text evidence="19">Homodimer. The monomeric form is inactive while the homodimer is active.</text>
</comment>
<dbReference type="EMBL" id="SACY01000002">
    <property type="protein sequence ID" value="RVU25655.1"/>
    <property type="molecule type" value="Genomic_DNA"/>
</dbReference>
<keyword evidence="12" id="KW-0256">Endoplasmic reticulum</keyword>
<keyword evidence="18" id="KW-0458">Lysosome</keyword>
<feature type="domain" description="PA" evidence="21">
    <location>
        <begin position="140"/>
        <end position="232"/>
    </location>
</feature>
<dbReference type="PANTHER" id="PTHR12053">
    <property type="entry name" value="PROTEASE FAMILY M28 PLASMA GLUTAMATE CARBOXYPEPTIDASE-RELATED"/>
    <property type="match status" value="1"/>
</dbReference>
<evidence type="ECO:0000256" key="3">
    <source>
        <dbReference type="ARBA" id="ARBA00004555"/>
    </source>
</evidence>
<comment type="caution">
    <text evidence="23">The sequence shown here is derived from an EMBL/GenBank/DDBJ whole genome shotgun (WGS) entry which is preliminary data.</text>
</comment>
<accession>A0A437PTR3</accession>
<keyword evidence="11 23" id="KW-0378">Hydrolase</keyword>
<dbReference type="InterPro" id="IPR039866">
    <property type="entry name" value="CPQ"/>
</dbReference>
<evidence type="ECO:0000256" key="20">
    <source>
        <dbReference type="ARBA" id="ARBA00033328"/>
    </source>
</evidence>
<dbReference type="AlphaFoldDB" id="A0A437PTR3"/>
<dbReference type="PANTHER" id="PTHR12053:SF3">
    <property type="entry name" value="CARBOXYPEPTIDASE Q"/>
    <property type="match status" value="1"/>
</dbReference>
<dbReference type="GO" id="GO:0046872">
    <property type="term" value="F:metal ion binding"/>
    <property type="evidence" value="ECO:0007669"/>
    <property type="project" value="UniProtKB-KW"/>
</dbReference>
<dbReference type="GO" id="GO:0070573">
    <property type="term" value="F:metallodipeptidase activity"/>
    <property type="evidence" value="ECO:0007669"/>
    <property type="project" value="InterPro"/>
</dbReference>
<keyword evidence="16" id="KW-0865">Zymogen</keyword>
<dbReference type="InterPro" id="IPR007484">
    <property type="entry name" value="Peptidase_M28"/>
</dbReference>
<evidence type="ECO:0000256" key="6">
    <source>
        <dbReference type="ARBA" id="ARBA00022525"/>
    </source>
</evidence>
<evidence type="ECO:0000256" key="8">
    <source>
        <dbReference type="ARBA" id="ARBA00022670"/>
    </source>
</evidence>
<keyword evidence="8" id="KW-0645">Protease</keyword>
<evidence type="ECO:0000256" key="15">
    <source>
        <dbReference type="ARBA" id="ARBA00023049"/>
    </source>
</evidence>
<evidence type="ECO:0000256" key="17">
    <source>
        <dbReference type="ARBA" id="ARBA00023180"/>
    </source>
</evidence>
<keyword evidence="10" id="KW-0732">Signal</keyword>
<dbReference type="OrthoDB" id="9769665at2"/>
<dbReference type="SUPFAM" id="SSF53187">
    <property type="entry name" value="Zn-dependent exopeptidases"/>
    <property type="match status" value="1"/>
</dbReference>
<feature type="domain" description="Peptidase M28" evidence="22">
    <location>
        <begin position="259"/>
        <end position="453"/>
    </location>
</feature>
<keyword evidence="13" id="KW-0862">Zinc</keyword>
<dbReference type="Proteomes" id="UP000282832">
    <property type="component" value="Unassembled WGS sequence"/>
</dbReference>
<evidence type="ECO:0000313" key="24">
    <source>
        <dbReference type="Proteomes" id="UP000282832"/>
    </source>
</evidence>
<comment type="subcellular location">
    <subcellularLocation>
        <location evidence="1">Endoplasmic reticulum</location>
    </subcellularLocation>
    <subcellularLocation>
        <location evidence="3">Golgi apparatus</location>
    </subcellularLocation>
    <subcellularLocation>
        <location evidence="2">Lysosome</location>
    </subcellularLocation>
    <subcellularLocation>
        <location evidence="4">Secreted</location>
    </subcellularLocation>
</comment>
<evidence type="ECO:0000256" key="18">
    <source>
        <dbReference type="ARBA" id="ARBA00023228"/>
    </source>
</evidence>
<evidence type="ECO:0000259" key="22">
    <source>
        <dbReference type="Pfam" id="PF04389"/>
    </source>
</evidence>
<name>A0A437PTR3_9BACT</name>
<keyword evidence="6" id="KW-0964">Secreted</keyword>
<reference evidence="23 24" key="1">
    <citation type="submission" date="2019-01" db="EMBL/GenBank/DDBJ databases">
        <authorList>
            <person name="Chen W.-M."/>
        </authorList>
    </citation>
    <scope>NUCLEOTIDE SEQUENCE [LARGE SCALE GENOMIC DNA]</scope>
    <source>
        <strain evidence="23 24">FSY-15</strain>
    </source>
</reference>
<dbReference type="GO" id="GO:0005576">
    <property type="term" value="C:extracellular region"/>
    <property type="evidence" value="ECO:0007669"/>
    <property type="project" value="UniProtKB-SubCell"/>
</dbReference>
<evidence type="ECO:0000256" key="19">
    <source>
        <dbReference type="ARBA" id="ARBA00025833"/>
    </source>
</evidence>
<dbReference type="Pfam" id="PF02225">
    <property type="entry name" value="PA"/>
    <property type="match status" value="1"/>
</dbReference>
<evidence type="ECO:0000256" key="5">
    <source>
        <dbReference type="ARBA" id="ARBA00014116"/>
    </source>
</evidence>
<keyword evidence="24" id="KW-1185">Reference proteome</keyword>
<dbReference type="GO" id="GO:0004180">
    <property type="term" value="F:carboxypeptidase activity"/>
    <property type="evidence" value="ECO:0007669"/>
    <property type="project" value="UniProtKB-KW"/>
</dbReference>
<evidence type="ECO:0000313" key="23">
    <source>
        <dbReference type="EMBL" id="RVU25655.1"/>
    </source>
</evidence>